<keyword evidence="8" id="KW-1207">Sterol metabolism</keyword>
<comment type="cofactor">
    <cofactor evidence="1">
        <name>FAD</name>
        <dbReference type="ChEBI" id="CHEBI:57692"/>
    </cofactor>
</comment>
<reference evidence="19" key="1">
    <citation type="submission" date="2021-12" db="EMBL/GenBank/DDBJ databases">
        <authorList>
            <person name="Rodrigo-Torres L."/>
            <person name="Arahal R. D."/>
            <person name="Lucena T."/>
        </authorList>
    </citation>
    <scope>NUCLEOTIDE SEQUENCE</scope>
    <source>
        <strain evidence="19">CECT 8267</strain>
    </source>
</reference>
<evidence type="ECO:0000256" key="14">
    <source>
        <dbReference type="ARBA" id="ARBA00049744"/>
    </source>
</evidence>
<dbReference type="PROSITE" id="PS51257">
    <property type="entry name" value="PROKAR_LIPOPROTEIN"/>
    <property type="match status" value="1"/>
</dbReference>
<evidence type="ECO:0000256" key="6">
    <source>
        <dbReference type="ARBA" id="ARBA00023002"/>
    </source>
</evidence>
<keyword evidence="9" id="KW-0753">Steroid metabolism</keyword>
<dbReference type="Gene3D" id="3.50.50.60">
    <property type="entry name" value="FAD/NAD(P)-binding domain"/>
    <property type="match status" value="3"/>
</dbReference>
<evidence type="ECO:0000256" key="7">
    <source>
        <dbReference type="ARBA" id="ARBA00023098"/>
    </source>
</evidence>
<dbReference type="RefSeq" id="WP_237442663.1">
    <property type="nucleotide sequence ID" value="NZ_CAKLPX010000001.1"/>
</dbReference>
<organism evidence="19 20">
    <name type="scientific">Sinobacterium norvegicum</name>
    <dbReference type="NCBI Taxonomy" id="1641715"/>
    <lineage>
        <taxon>Bacteria</taxon>
        <taxon>Pseudomonadati</taxon>
        <taxon>Pseudomonadota</taxon>
        <taxon>Gammaproteobacteria</taxon>
        <taxon>Cellvibrionales</taxon>
        <taxon>Spongiibacteraceae</taxon>
        <taxon>Sinobacterium</taxon>
    </lineage>
</organism>
<dbReference type="EC" id="5.3.3.1" evidence="11"/>
<evidence type="ECO:0000256" key="1">
    <source>
        <dbReference type="ARBA" id="ARBA00001974"/>
    </source>
</evidence>
<dbReference type="SUPFAM" id="SSF51905">
    <property type="entry name" value="FAD/NAD(P)-binding domain"/>
    <property type="match status" value="1"/>
</dbReference>
<dbReference type="Pfam" id="PF05199">
    <property type="entry name" value="GMC_oxred_C"/>
    <property type="match status" value="1"/>
</dbReference>
<keyword evidence="7" id="KW-0443">Lipid metabolism</keyword>
<dbReference type="PANTHER" id="PTHR47470:SF1">
    <property type="entry name" value="FAD-DEPENDENT OXIDOREDUCTASE 2 FAD BINDING DOMAIN-CONTAINING PROTEIN"/>
    <property type="match status" value="1"/>
</dbReference>
<dbReference type="Proteomes" id="UP000838100">
    <property type="component" value="Unassembled WGS sequence"/>
</dbReference>
<evidence type="ECO:0000256" key="5">
    <source>
        <dbReference type="ARBA" id="ARBA00022827"/>
    </source>
</evidence>
<evidence type="ECO:0000313" key="19">
    <source>
        <dbReference type="EMBL" id="CAH0989960.1"/>
    </source>
</evidence>
<comment type="similarity">
    <text evidence="2">Belongs to the GMC oxidoreductase family.</text>
</comment>
<evidence type="ECO:0000259" key="17">
    <source>
        <dbReference type="Pfam" id="PF00890"/>
    </source>
</evidence>
<dbReference type="Pfam" id="PF00890">
    <property type="entry name" value="FAD_binding_2"/>
    <property type="match status" value="1"/>
</dbReference>
<keyword evidence="6 19" id="KW-0560">Oxidoreductase</keyword>
<evidence type="ECO:0000256" key="12">
    <source>
        <dbReference type="ARBA" id="ARBA00049645"/>
    </source>
</evidence>
<dbReference type="GO" id="GO:0016995">
    <property type="term" value="F:cholesterol oxidase activity"/>
    <property type="evidence" value="ECO:0007669"/>
    <property type="project" value="UniProtKB-EC"/>
</dbReference>
<evidence type="ECO:0000256" key="13">
    <source>
        <dbReference type="ARBA" id="ARBA00049723"/>
    </source>
</evidence>
<name>A0ABN8EBU3_9GAMM</name>
<accession>A0ABN8EBU3</accession>
<gene>
    <name evidence="19" type="primary">choD</name>
    <name evidence="19" type="ORF">SIN8267_00032</name>
</gene>
<keyword evidence="5" id="KW-0274">FAD</keyword>
<feature type="domain" description="Glucose-methanol-choline oxidoreductase N-terminal" evidence="16">
    <location>
        <begin position="202"/>
        <end position="300"/>
    </location>
</feature>
<evidence type="ECO:0000256" key="4">
    <source>
        <dbReference type="ARBA" id="ARBA00022630"/>
    </source>
</evidence>
<evidence type="ECO:0000256" key="15">
    <source>
        <dbReference type="ARBA" id="ARBA00049778"/>
    </source>
</evidence>
<keyword evidence="20" id="KW-1185">Reference proteome</keyword>
<dbReference type="InterPro" id="IPR036188">
    <property type="entry name" value="FAD/NAD-bd_sf"/>
</dbReference>
<dbReference type="PANTHER" id="PTHR47470">
    <property type="entry name" value="CHOLESTEROL OXIDASE"/>
    <property type="match status" value="1"/>
</dbReference>
<dbReference type="InterPro" id="IPR052542">
    <property type="entry name" value="Cholesterol_Oxidase"/>
</dbReference>
<proteinExistence type="inferred from homology"/>
<feature type="domain" description="FAD-dependent oxidoreductase 2 FAD-binding" evidence="17">
    <location>
        <begin position="11"/>
        <end position="46"/>
    </location>
</feature>
<keyword evidence="3" id="KW-0153">Cholesterol metabolism</keyword>
<keyword evidence="4" id="KW-0285">Flavoprotein</keyword>
<evidence type="ECO:0000256" key="8">
    <source>
        <dbReference type="ARBA" id="ARBA00023166"/>
    </source>
</evidence>
<keyword evidence="10" id="KW-0413">Isomerase</keyword>
<protein>
    <recommendedName>
        <fullName evidence="14">Cholesterol oxidase</fullName>
        <ecNumber evidence="13">1.1.3.6</ecNumber>
        <ecNumber evidence="11">5.3.3.1</ecNumber>
    </recommendedName>
    <alternativeName>
        <fullName evidence="15">Cholesterol isomerase</fullName>
    </alternativeName>
</protein>
<dbReference type="InterPro" id="IPR003953">
    <property type="entry name" value="FAD-dep_OxRdtase_2_FAD-bd"/>
</dbReference>
<comment type="pathway">
    <text evidence="12">Steroid metabolism; cholesterol degradation.</text>
</comment>
<evidence type="ECO:0000313" key="20">
    <source>
        <dbReference type="Proteomes" id="UP000838100"/>
    </source>
</evidence>
<evidence type="ECO:0000259" key="18">
    <source>
        <dbReference type="Pfam" id="PF05199"/>
    </source>
</evidence>
<feature type="domain" description="Glucose-methanol-choline oxidoreductase C-terminal" evidence="18">
    <location>
        <begin position="495"/>
        <end position="549"/>
    </location>
</feature>
<evidence type="ECO:0000256" key="9">
    <source>
        <dbReference type="ARBA" id="ARBA00023221"/>
    </source>
</evidence>
<evidence type="ECO:0000256" key="3">
    <source>
        <dbReference type="ARBA" id="ARBA00022548"/>
    </source>
</evidence>
<evidence type="ECO:0000259" key="16">
    <source>
        <dbReference type="Pfam" id="PF00732"/>
    </source>
</evidence>
<sequence length="603" mass="65996">MHNEKTQFDYDQVVIGSGFGGACSALRLTEKGCKVLVLEKGRRFQQNDFAKSSWNLRRFFWLPSLGLTGPFQLSLTRKINVVHGSGVGGGSLVYGNTHLIPDAAIFDAQGWTQSKDDWYAALQPYYALAQRMIGVQRNRYFGPADHIMQEIAEDNGRADKFDTVYSGLIYPEGADEMGVADAEKLGSARGDPYFSGDGPERNSCTYCGNCMVGCRDNAKNSLDKNYLYFAERNGAEVRAESKVTRIEPIAVDAGEKEGSAGYRLTVVEGLGVFGGRRYQITARGVVVSAGVMGSLPLLLKARDIDKTLPNISRHLGQRILTNSETLMTVTHDRLDKTGQQEEVCHGTAITSIYAPDDETNIEIVRYAKGSDVGYAGILPVPMTDKSKGGIPRSVMMLSNLFRHPLRFLKTLNPVGKAKESVILLVMQSTTSYLHFTTTRPWYWLGRRSWVPMQKATDAPLANYFPVAHEFARQYVAKSQGLPGNSLLEVVLGAPMTAHMMGGAHMGKGLESAVVDETGEVFGYQNLRVLDGSIIGDNLAVNPSLTILALTEHAMSQLPVFDQQRADAIEPIRFSEALPGCPSSLQQSGVLTEQLDEITALEVS</sequence>
<dbReference type="Pfam" id="PF00732">
    <property type="entry name" value="GMC_oxred_N"/>
    <property type="match status" value="1"/>
</dbReference>
<evidence type="ECO:0000256" key="10">
    <source>
        <dbReference type="ARBA" id="ARBA00023235"/>
    </source>
</evidence>
<dbReference type="EMBL" id="CAKLPX010000001">
    <property type="protein sequence ID" value="CAH0989960.1"/>
    <property type="molecule type" value="Genomic_DNA"/>
</dbReference>
<dbReference type="EC" id="1.1.3.6" evidence="13"/>
<dbReference type="InterPro" id="IPR000172">
    <property type="entry name" value="GMC_OxRdtase_N"/>
</dbReference>
<evidence type="ECO:0000256" key="11">
    <source>
        <dbReference type="ARBA" id="ARBA00038856"/>
    </source>
</evidence>
<comment type="caution">
    <text evidence="19">The sequence shown here is derived from an EMBL/GenBank/DDBJ whole genome shotgun (WGS) entry which is preliminary data.</text>
</comment>
<dbReference type="InterPro" id="IPR007867">
    <property type="entry name" value="GMC_OxRtase_C"/>
</dbReference>
<evidence type="ECO:0000256" key="2">
    <source>
        <dbReference type="ARBA" id="ARBA00010790"/>
    </source>
</evidence>